<organism evidence="4 5">
    <name type="scientific">Desulfurispira natronophila</name>
    <dbReference type="NCBI Taxonomy" id="682562"/>
    <lineage>
        <taxon>Bacteria</taxon>
        <taxon>Pseudomonadati</taxon>
        <taxon>Chrysiogenota</taxon>
        <taxon>Chrysiogenia</taxon>
        <taxon>Chrysiogenales</taxon>
        <taxon>Chrysiogenaceae</taxon>
        <taxon>Desulfurispira</taxon>
    </lineage>
</organism>
<evidence type="ECO:0000313" key="5">
    <source>
        <dbReference type="Proteomes" id="UP000528322"/>
    </source>
</evidence>
<dbReference type="SUPFAM" id="SSF52091">
    <property type="entry name" value="SpoIIaa-like"/>
    <property type="match status" value="1"/>
</dbReference>
<dbReference type="CDD" id="cd07043">
    <property type="entry name" value="STAS_anti-anti-sigma_factors"/>
    <property type="match status" value="1"/>
</dbReference>
<dbReference type="PROSITE" id="PS50801">
    <property type="entry name" value="STAS"/>
    <property type="match status" value="1"/>
</dbReference>
<dbReference type="InterPro" id="IPR003658">
    <property type="entry name" value="Anti-sigma_ant"/>
</dbReference>
<dbReference type="InterPro" id="IPR002645">
    <property type="entry name" value="STAS_dom"/>
</dbReference>
<evidence type="ECO:0000313" key="4">
    <source>
        <dbReference type="EMBL" id="MBB5021734.1"/>
    </source>
</evidence>
<dbReference type="RefSeq" id="WP_183730967.1">
    <property type="nucleotide sequence ID" value="NZ_JACHID010000005.1"/>
</dbReference>
<comment type="similarity">
    <text evidence="1 2">Belongs to the anti-sigma-factor antagonist family.</text>
</comment>
<protein>
    <recommendedName>
        <fullName evidence="2">Anti-sigma factor antagonist</fullName>
    </recommendedName>
</protein>
<name>A0A7W8DGU9_9BACT</name>
<dbReference type="InterPro" id="IPR036513">
    <property type="entry name" value="STAS_dom_sf"/>
</dbReference>
<gene>
    <name evidence="4" type="ORF">HNR37_001047</name>
</gene>
<reference evidence="4 5" key="1">
    <citation type="submission" date="2020-08" db="EMBL/GenBank/DDBJ databases">
        <title>Genomic Encyclopedia of Type Strains, Phase IV (KMG-IV): sequencing the most valuable type-strain genomes for metagenomic binning, comparative biology and taxonomic classification.</title>
        <authorList>
            <person name="Goeker M."/>
        </authorList>
    </citation>
    <scope>NUCLEOTIDE SEQUENCE [LARGE SCALE GENOMIC DNA]</scope>
    <source>
        <strain evidence="4 5">DSM 22071</strain>
    </source>
</reference>
<dbReference type="PANTHER" id="PTHR33495">
    <property type="entry name" value="ANTI-SIGMA FACTOR ANTAGONIST TM_1081-RELATED-RELATED"/>
    <property type="match status" value="1"/>
</dbReference>
<keyword evidence="5" id="KW-1185">Reference proteome</keyword>
<dbReference type="NCBIfam" id="TIGR00377">
    <property type="entry name" value="ant_ant_sig"/>
    <property type="match status" value="1"/>
</dbReference>
<dbReference type="AlphaFoldDB" id="A0A7W8DGU9"/>
<feature type="domain" description="STAS" evidence="3">
    <location>
        <begin position="1"/>
        <end position="108"/>
    </location>
</feature>
<comment type="caution">
    <text evidence="4">The sequence shown here is derived from an EMBL/GenBank/DDBJ whole genome shotgun (WGS) entry which is preliminary data.</text>
</comment>
<evidence type="ECO:0000259" key="3">
    <source>
        <dbReference type="PROSITE" id="PS50801"/>
    </source>
</evidence>
<accession>A0A7W8DGU9</accession>
<dbReference type="GO" id="GO:0043856">
    <property type="term" value="F:anti-sigma factor antagonist activity"/>
    <property type="evidence" value="ECO:0007669"/>
    <property type="project" value="InterPro"/>
</dbReference>
<proteinExistence type="inferred from homology"/>
<dbReference type="EMBL" id="JACHID010000005">
    <property type="protein sequence ID" value="MBB5021734.1"/>
    <property type="molecule type" value="Genomic_DNA"/>
</dbReference>
<sequence>MDKTVKNGVLVYNLTGEIEAKAGKDLNSQIKADLGAVAENTLLNFNGVTYMNSAGLRELIDIVKFCSKSNYKIKISNLPEDIREMFEFTNLTRVFAIYDTEQQALAAY</sequence>
<dbReference type="Pfam" id="PF01740">
    <property type="entry name" value="STAS"/>
    <property type="match status" value="1"/>
</dbReference>
<evidence type="ECO:0000256" key="1">
    <source>
        <dbReference type="ARBA" id="ARBA00009013"/>
    </source>
</evidence>
<dbReference type="Proteomes" id="UP000528322">
    <property type="component" value="Unassembled WGS sequence"/>
</dbReference>
<dbReference type="Gene3D" id="3.30.750.24">
    <property type="entry name" value="STAS domain"/>
    <property type="match status" value="1"/>
</dbReference>
<evidence type="ECO:0000256" key="2">
    <source>
        <dbReference type="RuleBase" id="RU003749"/>
    </source>
</evidence>